<evidence type="ECO:0000313" key="3">
    <source>
        <dbReference type="EMBL" id="KIP08080.1"/>
    </source>
</evidence>
<keyword evidence="2" id="KW-0812">Transmembrane</keyword>
<feature type="compositionally biased region" description="Basic and acidic residues" evidence="1">
    <location>
        <begin position="473"/>
        <end position="489"/>
    </location>
</feature>
<feature type="region of interest" description="Disordered" evidence="1">
    <location>
        <begin position="471"/>
        <end position="497"/>
    </location>
</feature>
<keyword evidence="2" id="KW-1133">Transmembrane helix</keyword>
<feature type="region of interest" description="Disordered" evidence="1">
    <location>
        <begin position="345"/>
        <end position="458"/>
    </location>
</feature>
<name>A0A0C3SBL6_PHLG1</name>
<dbReference type="Proteomes" id="UP000053257">
    <property type="component" value="Unassembled WGS sequence"/>
</dbReference>
<organism evidence="3 4">
    <name type="scientific">Phlebiopsis gigantea (strain 11061_1 CR5-6)</name>
    <name type="common">White-rot fungus</name>
    <name type="synonym">Peniophora gigantea</name>
    <dbReference type="NCBI Taxonomy" id="745531"/>
    <lineage>
        <taxon>Eukaryota</taxon>
        <taxon>Fungi</taxon>
        <taxon>Dikarya</taxon>
        <taxon>Basidiomycota</taxon>
        <taxon>Agaricomycotina</taxon>
        <taxon>Agaricomycetes</taxon>
        <taxon>Polyporales</taxon>
        <taxon>Phanerochaetaceae</taxon>
        <taxon>Phlebiopsis</taxon>
    </lineage>
</organism>
<feature type="region of interest" description="Disordered" evidence="1">
    <location>
        <begin position="287"/>
        <end position="308"/>
    </location>
</feature>
<proteinExistence type="predicted"/>
<dbReference type="OrthoDB" id="2576334at2759"/>
<accession>A0A0C3SBL6</accession>
<protein>
    <submittedName>
        <fullName evidence="3">Uncharacterized protein</fullName>
    </submittedName>
</protein>
<evidence type="ECO:0000256" key="1">
    <source>
        <dbReference type="SAM" id="MobiDB-lite"/>
    </source>
</evidence>
<evidence type="ECO:0000256" key="2">
    <source>
        <dbReference type="SAM" id="Phobius"/>
    </source>
</evidence>
<feature type="compositionally biased region" description="Pro residues" evidence="1">
    <location>
        <begin position="425"/>
        <end position="437"/>
    </location>
</feature>
<feature type="compositionally biased region" description="Low complexity" evidence="1">
    <location>
        <begin position="287"/>
        <end position="307"/>
    </location>
</feature>
<dbReference type="EMBL" id="KN840485">
    <property type="protein sequence ID" value="KIP08080.1"/>
    <property type="molecule type" value="Genomic_DNA"/>
</dbReference>
<dbReference type="HOGENOM" id="CLU_584085_0_0_1"/>
<keyword evidence="2" id="KW-0472">Membrane</keyword>
<feature type="compositionally biased region" description="Low complexity" evidence="1">
    <location>
        <begin position="438"/>
        <end position="458"/>
    </location>
</feature>
<dbReference type="Gene3D" id="2.60.120.260">
    <property type="entry name" value="Galactose-binding domain-like"/>
    <property type="match status" value="1"/>
</dbReference>
<dbReference type="AlphaFoldDB" id="A0A0C3SBL6"/>
<evidence type="ECO:0000313" key="4">
    <source>
        <dbReference type="Proteomes" id="UP000053257"/>
    </source>
</evidence>
<dbReference type="STRING" id="745531.A0A0C3SBL6"/>
<keyword evidence="4" id="KW-1185">Reference proteome</keyword>
<sequence length="497" mass="52984">MASWNTTIDDTSPTIVYSPYSEGPLQNGWETWFSDSQTSWNSFTGEEAEGTSLHITELDGASLYMQFQGTAIYLYGTSNCTYDIELDSRPVEVPLSLPYGILYASEGLDSATHSVVLTAHPNQTLHGQEQLAFDQATFSSNGVSQGISGISEIKFQNDNTTALQYKGNWTTGSGVANIPSKADPGPFKQTQDPLASVSMNFTGGVAVAIHGSRNFGHWTYNVTLNGHTSSYNASTTWEIGDVVLFYQNGLDPSQTYAVEMVNTGLQDYYKMTLNYFSVFMPNNSNLGGSSNASSSSTPSLPSSTSTLHSQPTNVGVIVGPAIAGVAVLSVLALLLLRFFRQRTRRQTLSSPNSSMNEAGISPFPPHTRPQPWQKGLEAGAIAGLEPVRPTYGKRPAATPRTSERTAPAAETSARPSASVPAPALAAPPMPTTSPAPAPATASPMPAASSAPPGLSAPPVVDVDRLLEALAQRIDPRPRAGERLDHDDVAPPRYRKRG</sequence>
<feature type="transmembrane region" description="Helical" evidence="2">
    <location>
        <begin position="314"/>
        <end position="336"/>
    </location>
</feature>
<reference evidence="3 4" key="1">
    <citation type="journal article" date="2014" name="PLoS Genet.">
        <title>Analysis of the Phlebiopsis gigantea genome, transcriptome and secretome provides insight into its pioneer colonization strategies of wood.</title>
        <authorList>
            <person name="Hori C."/>
            <person name="Ishida T."/>
            <person name="Igarashi K."/>
            <person name="Samejima M."/>
            <person name="Suzuki H."/>
            <person name="Master E."/>
            <person name="Ferreira P."/>
            <person name="Ruiz-Duenas F.J."/>
            <person name="Held B."/>
            <person name="Canessa P."/>
            <person name="Larrondo L.F."/>
            <person name="Schmoll M."/>
            <person name="Druzhinina I.S."/>
            <person name="Kubicek C.P."/>
            <person name="Gaskell J.A."/>
            <person name="Kersten P."/>
            <person name="St John F."/>
            <person name="Glasner J."/>
            <person name="Sabat G."/>
            <person name="Splinter BonDurant S."/>
            <person name="Syed K."/>
            <person name="Yadav J."/>
            <person name="Mgbeahuruike A.C."/>
            <person name="Kovalchuk A."/>
            <person name="Asiegbu F.O."/>
            <person name="Lackner G."/>
            <person name="Hoffmeister D."/>
            <person name="Rencoret J."/>
            <person name="Gutierrez A."/>
            <person name="Sun H."/>
            <person name="Lindquist E."/>
            <person name="Barry K."/>
            <person name="Riley R."/>
            <person name="Grigoriev I.V."/>
            <person name="Henrissat B."/>
            <person name="Kues U."/>
            <person name="Berka R.M."/>
            <person name="Martinez A.T."/>
            <person name="Covert S.F."/>
            <person name="Blanchette R.A."/>
            <person name="Cullen D."/>
        </authorList>
    </citation>
    <scope>NUCLEOTIDE SEQUENCE [LARGE SCALE GENOMIC DNA]</scope>
    <source>
        <strain evidence="3 4">11061_1 CR5-6</strain>
    </source>
</reference>
<feature type="compositionally biased region" description="Low complexity" evidence="1">
    <location>
        <begin position="411"/>
        <end position="424"/>
    </location>
</feature>
<gene>
    <name evidence="3" type="ORF">PHLGIDRAFT_35126</name>
</gene>